<gene>
    <name evidence="2" type="ORF">DY114_06875</name>
    <name evidence="3" type="ORF">DY130_05730</name>
</gene>
<protein>
    <submittedName>
        <fullName evidence="3">DUF2507 domain-containing protein</fullName>
    </submittedName>
</protein>
<organism evidence="3 5">
    <name type="scientific">Apilactobacillus micheneri</name>
    <dbReference type="NCBI Taxonomy" id="1899430"/>
    <lineage>
        <taxon>Bacteria</taxon>
        <taxon>Bacillati</taxon>
        <taxon>Bacillota</taxon>
        <taxon>Bacilli</taxon>
        <taxon>Lactobacillales</taxon>
        <taxon>Lactobacillaceae</taxon>
        <taxon>Apilactobacillus</taxon>
    </lineage>
</organism>
<evidence type="ECO:0000313" key="4">
    <source>
        <dbReference type="Proteomes" id="UP000777560"/>
    </source>
</evidence>
<dbReference type="Gene3D" id="3.30.1380.20">
    <property type="entry name" value="Trafficking protein particle complex subunit 3"/>
    <property type="match status" value="1"/>
</dbReference>
<proteinExistence type="predicted"/>
<reference evidence="3 4" key="1">
    <citation type="submission" date="2018-08" db="EMBL/GenBank/DDBJ databases">
        <title>Comparative genomics of wild bee and flower associated Lactobacillus reveals potential adaptation to the bee host.</title>
        <authorList>
            <person name="Vuong H.Q."/>
            <person name="Mcfrederick Q.S."/>
        </authorList>
    </citation>
    <scope>NUCLEOTIDE SEQUENCE</scope>
    <source>
        <strain evidence="2 4">HV_13</strain>
        <strain evidence="3">HV_63</strain>
    </source>
</reference>
<dbReference type="InterPro" id="IPR019642">
    <property type="entry name" value="DUF2507"/>
</dbReference>
<dbReference type="EMBL" id="QUAV01000004">
    <property type="protein sequence ID" value="TPR24369.1"/>
    <property type="molecule type" value="Genomic_DNA"/>
</dbReference>
<dbReference type="AlphaFoldDB" id="A0A9Q8MTI5"/>
<dbReference type="GeneID" id="58108631"/>
<dbReference type="OrthoDB" id="2965348at2"/>
<dbReference type="Proteomes" id="UP000777560">
    <property type="component" value="Unassembled WGS sequence"/>
</dbReference>
<sequence length="162" mass="18353">MNNNLYKKIMGNKSTSQYWGQELLRDILIKDLLGTDDHSILYWAGKKIARRFPLRDALDVSLFFKQSGLGELSIISENKHEIKWTLSGEIVKARLESSADADFMFEAGILAQIAQQQMGVIAEAEMNPKEEKNGKVTIRVHMDPKSPTNDSDDISNFDLYSN</sequence>
<evidence type="ECO:0000313" key="2">
    <source>
        <dbReference type="EMBL" id="TPR24369.1"/>
    </source>
</evidence>
<comment type="caution">
    <text evidence="3">The sequence shown here is derived from an EMBL/GenBank/DDBJ whole genome shotgun (WGS) entry which is preliminary data.</text>
</comment>
<evidence type="ECO:0000256" key="1">
    <source>
        <dbReference type="SAM" id="MobiDB-lite"/>
    </source>
</evidence>
<dbReference type="EMBL" id="QUBG01000005">
    <property type="protein sequence ID" value="TPR43515.1"/>
    <property type="molecule type" value="Genomic_DNA"/>
</dbReference>
<name>A0A9Q8MTI5_9LACO</name>
<dbReference type="Pfam" id="PF10702">
    <property type="entry name" value="DUF2507"/>
    <property type="match status" value="1"/>
</dbReference>
<evidence type="ECO:0000313" key="3">
    <source>
        <dbReference type="EMBL" id="TPR43515.1"/>
    </source>
</evidence>
<keyword evidence="4" id="KW-1185">Reference proteome</keyword>
<dbReference type="Proteomes" id="UP000784700">
    <property type="component" value="Unassembled WGS sequence"/>
</dbReference>
<accession>A0A9Q8MTI5</accession>
<dbReference type="InterPro" id="IPR024096">
    <property type="entry name" value="NO_sig/Golgi_transp_ligand-bd"/>
</dbReference>
<feature type="region of interest" description="Disordered" evidence="1">
    <location>
        <begin position="140"/>
        <end position="162"/>
    </location>
</feature>
<dbReference type="RefSeq" id="WP_105964809.1">
    <property type="nucleotide sequence ID" value="NZ_BAABXB010000050.1"/>
</dbReference>
<evidence type="ECO:0000313" key="5">
    <source>
        <dbReference type="Proteomes" id="UP000784700"/>
    </source>
</evidence>
<dbReference type="SUPFAM" id="SSF111126">
    <property type="entry name" value="Ligand-binding domain in the NO signalling and Golgi transport"/>
    <property type="match status" value="1"/>
</dbReference>